<keyword evidence="1" id="KW-1133">Transmembrane helix</keyword>
<dbReference type="RefSeq" id="WP_148665479.1">
    <property type="nucleotide sequence ID" value="NZ_AP014936.1"/>
</dbReference>
<feature type="transmembrane region" description="Helical" evidence="1">
    <location>
        <begin position="99"/>
        <end position="118"/>
    </location>
</feature>
<dbReference type="OrthoDB" id="512864at2"/>
<keyword evidence="1" id="KW-0472">Membrane</keyword>
<evidence type="ECO:0000256" key="1">
    <source>
        <dbReference type="SAM" id="Phobius"/>
    </source>
</evidence>
<gene>
    <name evidence="2" type="ORF">SVA_2718</name>
</gene>
<keyword evidence="1" id="KW-0812">Transmembrane</keyword>
<protein>
    <submittedName>
        <fullName evidence="2">Uncharacterized protein</fullName>
    </submittedName>
</protein>
<reference evidence="2 3" key="1">
    <citation type="submission" date="2015-08" db="EMBL/GenBank/DDBJ databases">
        <title>Complete genome sequence of Sulfurifustis variabilis.</title>
        <authorList>
            <person name="Miura A."/>
            <person name="Kojima H."/>
            <person name="Fukui M."/>
        </authorList>
    </citation>
    <scope>NUCLEOTIDE SEQUENCE [LARGE SCALE GENOMIC DNA]</scope>
    <source>
        <strain evidence="3">skN76</strain>
    </source>
</reference>
<name>A0A1B4V6V0_9GAMM</name>
<proteinExistence type="predicted"/>
<feature type="transmembrane region" description="Helical" evidence="1">
    <location>
        <begin position="21"/>
        <end position="44"/>
    </location>
</feature>
<keyword evidence="3" id="KW-1185">Reference proteome</keyword>
<evidence type="ECO:0000313" key="3">
    <source>
        <dbReference type="Proteomes" id="UP000218899"/>
    </source>
</evidence>
<dbReference type="KEGG" id="sva:SVA_2718"/>
<evidence type="ECO:0000313" key="2">
    <source>
        <dbReference type="EMBL" id="BAU49266.1"/>
    </source>
</evidence>
<feature type="transmembrane region" description="Helical" evidence="1">
    <location>
        <begin position="138"/>
        <end position="161"/>
    </location>
</feature>
<dbReference type="AlphaFoldDB" id="A0A1B4V6V0"/>
<organism evidence="2 3">
    <name type="scientific">Sulfurifustis variabilis</name>
    <dbReference type="NCBI Taxonomy" id="1675686"/>
    <lineage>
        <taxon>Bacteria</taxon>
        <taxon>Pseudomonadati</taxon>
        <taxon>Pseudomonadota</taxon>
        <taxon>Gammaproteobacteria</taxon>
        <taxon>Acidiferrobacterales</taxon>
        <taxon>Acidiferrobacteraceae</taxon>
        <taxon>Sulfurifustis</taxon>
    </lineage>
</organism>
<dbReference type="EMBL" id="AP014936">
    <property type="protein sequence ID" value="BAU49266.1"/>
    <property type="molecule type" value="Genomic_DNA"/>
</dbReference>
<sequence length="181" mass="19463">MQRQEITVSEIEARTRLPKEVRGGPGGLLSNLVFWIALAAPLHFAWEWAHATLYTLWRGASGSVVAYSIAHCTAGDALIAGVSYLAGAACGRAVDWPNIAPIRGTTAAALSGVGYTAFSEWLNVHRLGSWAYTDAMPLVAGIGVTPLLQWLLVPSAMVFIWRCFRPRGPRQTRCGGAGNEK</sequence>
<feature type="transmembrane region" description="Helical" evidence="1">
    <location>
        <begin position="64"/>
        <end position="87"/>
    </location>
</feature>
<dbReference type="Proteomes" id="UP000218899">
    <property type="component" value="Chromosome"/>
</dbReference>
<accession>A0A1B4V6V0</accession>